<dbReference type="Proteomes" id="UP000762676">
    <property type="component" value="Unassembled WGS sequence"/>
</dbReference>
<dbReference type="AlphaFoldDB" id="A0AAV4IDZ2"/>
<reference evidence="1 2" key="1">
    <citation type="journal article" date="2021" name="Elife">
        <title>Chloroplast acquisition without the gene transfer in kleptoplastic sea slugs, Plakobranchus ocellatus.</title>
        <authorList>
            <person name="Maeda T."/>
            <person name="Takahashi S."/>
            <person name="Yoshida T."/>
            <person name="Shimamura S."/>
            <person name="Takaki Y."/>
            <person name="Nagai Y."/>
            <person name="Toyoda A."/>
            <person name="Suzuki Y."/>
            <person name="Arimoto A."/>
            <person name="Ishii H."/>
            <person name="Satoh N."/>
            <person name="Nishiyama T."/>
            <person name="Hasebe M."/>
            <person name="Maruyama T."/>
            <person name="Minagawa J."/>
            <person name="Obokata J."/>
            <person name="Shigenobu S."/>
        </authorList>
    </citation>
    <scope>NUCLEOTIDE SEQUENCE [LARGE SCALE GENOMIC DNA]</scope>
</reference>
<evidence type="ECO:0000313" key="1">
    <source>
        <dbReference type="EMBL" id="GFS08634.1"/>
    </source>
</evidence>
<gene>
    <name evidence="1" type="ORF">ElyMa_001279200</name>
</gene>
<evidence type="ECO:0000313" key="2">
    <source>
        <dbReference type="Proteomes" id="UP000762676"/>
    </source>
</evidence>
<organism evidence="1 2">
    <name type="scientific">Elysia marginata</name>
    <dbReference type="NCBI Taxonomy" id="1093978"/>
    <lineage>
        <taxon>Eukaryota</taxon>
        <taxon>Metazoa</taxon>
        <taxon>Spiralia</taxon>
        <taxon>Lophotrochozoa</taxon>
        <taxon>Mollusca</taxon>
        <taxon>Gastropoda</taxon>
        <taxon>Heterobranchia</taxon>
        <taxon>Euthyneura</taxon>
        <taxon>Panpulmonata</taxon>
        <taxon>Sacoglossa</taxon>
        <taxon>Placobranchoidea</taxon>
        <taxon>Plakobranchidae</taxon>
        <taxon>Elysia</taxon>
    </lineage>
</organism>
<proteinExistence type="predicted"/>
<accession>A0AAV4IDZ2</accession>
<name>A0AAV4IDZ2_9GAST</name>
<dbReference type="EMBL" id="BMAT01002529">
    <property type="protein sequence ID" value="GFS08634.1"/>
    <property type="molecule type" value="Genomic_DNA"/>
</dbReference>
<protein>
    <submittedName>
        <fullName evidence="1">Uncharacterized protein</fullName>
    </submittedName>
</protein>
<keyword evidence="2" id="KW-1185">Reference proteome</keyword>
<comment type="caution">
    <text evidence="1">The sequence shown here is derived from an EMBL/GenBank/DDBJ whole genome shotgun (WGS) entry which is preliminary data.</text>
</comment>
<sequence length="111" mass="11863">MARGIASNGEVPYSVSNLDSALTLLMAVYMYGEEAVKDTKYIALGNTTGGWTVKTIDLKTPMILNIPYDGTGMLFQDIFTDSSIVDRTSMCCCTGSPRGAHKLLAGACLDL</sequence>